<comment type="caution">
    <text evidence="4">The sequence shown here is derived from an EMBL/GenBank/DDBJ whole genome shotgun (WGS) entry which is preliminary data.</text>
</comment>
<protein>
    <recommendedName>
        <fullName evidence="3">Tyr recombinase domain-containing protein</fullName>
    </recommendedName>
</protein>
<accession>A0NUD8</accession>
<dbReference type="RefSeq" id="WP_006935355.1">
    <property type="nucleotide sequence ID" value="NZ_AAUW01000009.1"/>
</dbReference>
<dbReference type="PROSITE" id="PS51898">
    <property type="entry name" value="TYR_RECOMBINASE"/>
    <property type="match status" value="1"/>
</dbReference>
<evidence type="ECO:0000313" key="4">
    <source>
        <dbReference type="EMBL" id="EAV43540.1"/>
    </source>
</evidence>
<dbReference type="GO" id="GO:0006310">
    <property type="term" value="P:DNA recombination"/>
    <property type="evidence" value="ECO:0007669"/>
    <property type="project" value="UniProtKB-KW"/>
</dbReference>
<dbReference type="InterPro" id="IPR050090">
    <property type="entry name" value="Tyrosine_recombinase_XerCD"/>
</dbReference>
<organism evidence="4 5">
    <name type="scientific">Roseibium aggregatum (strain ATCC 25650 / DSM 13394 / JCM 20685 / NBRC 16684 / NCIMB 2208 / IAM 12614 / B1)</name>
    <name type="common">Stappia aggregata</name>
    <dbReference type="NCBI Taxonomy" id="384765"/>
    <lineage>
        <taxon>Bacteria</taxon>
        <taxon>Pseudomonadati</taxon>
        <taxon>Pseudomonadota</taxon>
        <taxon>Alphaproteobacteria</taxon>
        <taxon>Hyphomicrobiales</taxon>
        <taxon>Stappiaceae</taxon>
        <taxon>Roseibium</taxon>
    </lineage>
</organism>
<dbReference type="Proteomes" id="UP000004848">
    <property type="component" value="Unassembled WGS sequence"/>
</dbReference>
<dbReference type="Gene3D" id="1.10.443.10">
    <property type="entry name" value="Intergrase catalytic core"/>
    <property type="match status" value="1"/>
</dbReference>
<dbReference type="OrthoDB" id="7216962at2"/>
<evidence type="ECO:0000313" key="5">
    <source>
        <dbReference type="Proteomes" id="UP000004848"/>
    </source>
</evidence>
<dbReference type="InterPro" id="IPR011010">
    <property type="entry name" value="DNA_brk_join_enz"/>
</dbReference>
<evidence type="ECO:0000256" key="2">
    <source>
        <dbReference type="ARBA" id="ARBA00023172"/>
    </source>
</evidence>
<sequence length="370" mass="42512">MPLELIKRKDTDVWHIRGRIDEIPDCKYIRKSTGKARKADAETYLAWFKQQQIRAYYASDLPEEERPFLFSDAVELYNPTPEYAGYLLKLMPYLENKPVNEITPKMVRELGPAISPGNSTSTWRKQVIGPVRAVVNNAHDLGKCQPIKIKAYSNMESEKQDVLRGKQSNVEKVPGDWLWIFLFKEHSDLRFGLMAQFMFETAARISQTLALTPDHLNLENRRVKMPSAKGYGETPVTLSEELAKELATLKPRRPRKTGDPNQKRPLLVFGYASRSSIYKPWKRICDAAGIDHRMPHAAGRHGFATEMLNRHGIDPHTVAKLGRWKDVKLLFDTYGHSENEEQKIMDALRTGRVQVLQQMRDNALILKKES</sequence>
<dbReference type="GO" id="GO:0015074">
    <property type="term" value="P:DNA integration"/>
    <property type="evidence" value="ECO:0007669"/>
    <property type="project" value="UniProtKB-KW"/>
</dbReference>
<dbReference type="PANTHER" id="PTHR30349:SF64">
    <property type="entry name" value="PROPHAGE INTEGRASE INTD-RELATED"/>
    <property type="match status" value="1"/>
</dbReference>
<dbReference type="AlphaFoldDB" id="A0NUD8"/>
<feature type="domain" description="Tyr recombinase" evidence="3">
    <location>
        <begin position="168"/>
        <end position="347"/>
    </location>
</feature>
<dbReference type="SUPFAM" id="SSF56349">
    <property type="entry name" value="DNA breaking-rejoining enzymes"/>
    <property type="match status" value="1"/>
</dbReference>
<dbReference type="InterPro" id="IPR013762">
    <property type="entry name" value="Integrase-like_cat_sf"/>
</dbReference>
<proteinExistence type="predicted"/>
<dbReference type="EMBL" id="AAUW01000009">
    <property type="protein sequence ID" value="EAV43540.1"/>
    <property type="molecule type" value="Genomic_DNA"/>
</dbReference>
<dbReference type="InterPro" id="IPR002104">
    <property type="entry name" value="Integrase_catalytic"/>
</dbReference>
<dbReference type="eggNOG" id="COG0582">
    <property type="taxonomic scope" value="Bacteria"/>
</dbReference>
<reference evidence="4 5" key="1">
    <citation type="submission" date="2006-05" db="EMBL/GenBank/DDBJ databases">
        <authorList>
            <person name="King G."/>
            <person name="Ferriera S."/>
            <person name="Johnson J."/>
            <person name="Kravitz S."/>
            <person name="Beeson K."/>
            <person name="Sutton G."/>
            <person name="Rogers Y.-H."/>
            <person name="Friedman R."/>
            <person name="Frazier M."/>
            <person name="Venter J.C."/>
        </authorList>
    </citation>
    <scope>NUCLEOTIDE SEQUENCE [LARGE SCALE GENOMIC DNA]</scope>
    <source>
        <strain evidence="5">ATCC 25650 / DSM 13394 / JCM 20685 / NBRC 16684 / NCIMB 2208 / IAM 12614 / B1</strain>
    </source>
</reference>
<keyword evidence="1" id="KW-0229">DNA integration</keyword>
<dbReference type="GeneID" id="68850288"/>
<gene>
    <name evidence="4" type="ORF">SIAM614_02646</name>
</gene>
<evidence type="ECO:0000259" key="3">
    <source>
        <dbReference type="PROSITE" id="PS51898"/>
    </source>
</evidence>
<dbReference type="Pfam" id="PF00589">
    <property type="entry name" value="Phage_integrase"/>
    <property type="match status" value="1"/>
</dbReference>
<dbReference type="GO" id="GO:0003677">
    <property type="term" value="F:DNA binding"/>
    <property type="evidence" value="ECO:0007669"/>
    <property type="project" value="InterPro"/>
</dbReference>
<dbReference type="PANTHER" id="PTHR30349">
    <property type="entry name" value="PHAGE INTEGRASE-RELATED"/>
    <property type="match status" value="1"/>
</dbReference>
<name>A0NUD8_ROSAI</name>
<evidence type="ECO:0000256" key="1">
    <source>
        <dbReference type="ARBA" id="ARBA00022908"/>
    </source>
</evidence>
<keyword evidence="2" id="KW-0233">DNA recombination</keyword>